<evidence type="ECO:0000313" key="6">
    <source>
        <dbReference type="Proteomes" id="UP001358586"/>
    </source>
</evidence>
<dbReference type="PANTHER" id="PTHR23180">
    <property type="entry name" value="CENTAURIN/ARF"/>
    <property type="match status" value="1"/>
</dbReference>
<keyword evidence="4" id="KW-0040">ANK repeat</keyword>
<dbReference type="PROSITE" id="PS50297">
    <property type="entry name" value="ANK_REP_REGION"/>
    <property type="match status" value="1"/>
</dbReference>
<feature type="repeat" description="ANK" evidence="4">
    <location>
        <begin position="114"/>
        <end position="146"/>
    </location>
</feature>
<evidence type="ECO:0000256" key="3">
    <source>
        <dbReference type="ARBA" id="ARBA00022833"/>
    </source>
</evidence>
<dbReference type="InterPro" id="IPR036770">
    <property type="entry name" value="Ankyrin_rpt-contain_sf"/>
</dbReference>
<reference evidence="5 6" key="1">
    <citation type="submission" date="2023-03" db="EMBL/GenBank/DDBJ databases">
        <title>WGS of Gossypium arboreum.</title>
        <authorList>
            <person name="Yu D."/>
        </authorList>
    </citation>
    <scope>NUCLEOTIDE SEQUENCE [LARGE SCALE GENOMIC DNA]</scope>
    <source>
        <tissue evidence="5">Leaf</tissue>
    </source>
</reference>
<gene>
    <name evidence="5" type="ORF">PVK06_001655</name>
</gene>
<dbReference type="PANTHER" id="PTHR23180:SF405">
    <property type="entry name" value="ADP-RIBOSYLATION FACTOR GTPASE-ACTIVATING PROTEIN AGD1"/>
    <property type="match status" value="1"/>
</dbReference>
<accession>A0ABR0R2W6</accession>
<dbReference type="SMART" id="SM00248">
    <property type="entry name" value="ANK"/>
    <property type="match status" value="1"/>
</dbReference>
<dbReference type="SUPFAM" id="SSF48403">
    <property type="entry name" value="Ankyrin repeat"/>
    <property type="match status" value="1"/>
</dbReference>
<name>A0ABR0R2W6_GOSAR</name>
<keyword evidence="1" id="KW-0479">Metal-binding</keyword>
<keyword evidence="2" id="KW-0863">Zinc-finger</keyword>
<dbReference type="EMBL" id="JARKNE010000001">
    <property type="protein sequence ID" value="KAK5845467.1"/>
    <property type="molecule type" value="Genomic_DNA"/>
</dbReference>
<dbReference type="InterPro" id="IPR045258">
    <property type="entry name" value="ACAP1/2/3-like"/>
</dbReference>
<evidence type="ECO:0000256" key="1">
    <source>
        <dbReference type="ARBA" id="ARBA00022723"/>
    </source>
</evidence>
<dbReference type="InterPro" id="IPR038508">
    <property type="entry name" value="ArfGAP_dom_sf"/>
</dbReference>
<dbReference type="Proteomes" id="UP001358586">
    <property type="component" value="Chromosome 1"/>
</dbReference>
<keyword evidence="6" id="KW-1185">Reference proteome</keyword>
<proteinExistence type="predicted"/>
<dbReference type="InterPro" id="IPR002110">
    <property type="entry name" value="Ankyrin_rpt"/>
</dbReference>
<keyword evidence="3" id="KW-0862">Zinc</keyword>
<comment type="caution">
    <text evidence="5">The sequence shown here is derived from an EMBL/GenBank/DDBJ whole genome shotgun (WGS) entry which is preliminary data.</text>
</comment>
<protein>
    <submittedName>
        <fullName evidence="5">Uncharacterized protein</fullName>
    </submittedName>
</protein>
<dbReference type="PROSITE" id="PS50088">
    <property type="entry name" value="ANK_REPEAT"/>
    <property type="match status" value="1"/>
</dbReference>
<dbReference type="Gene3D" id="1.25.40.20">
    <property type="entry name" value="Ankyrin repeat-containing domain"/>
    <property type="match status" value="1"/>
</dbReference>
<evidence type="ECO:0000313" key="5">
    <source>
        <dbReference type="EMBL" id="KAK5845467.1"/>
    </source>
</evidence>
<evidence type="ECO:0000256" key="4">
    <source>
        <dbReference type="PROSITE-ProRule" id="PRU00023"/>
    </source>
</evidence>
<evidence type="ECO:0000256" key="2">
    <source>
        <dbReference type="ARBA" id="ARBA00022771"/>
    </source>
</evidence>
<organism evidence="5 6">
    <name type="scientific">Gossypium arboreum</name>
    <name type="common">Tree cotton</name>
    <name type="synonym">Gossypium nanking</name>
    <dbReference type="NCBI Taxonomy" id="29729"/>
    <lineage>
        <taxon>Eukaryota</taxon>
        <taxon>Viridiplantae</taxon>
        <taxon>Streptophyta</taxon>
        <taxon>Embryophyta</taxon>
        <taxon>Tracheophyta</taxon>
        <taxon>Spermatophyta</taxon>
        <taxon>Magnoliopsida</taxon>
        <taxon>eudicotyledons</taxon>
        <taxon>Gunneridae</taxon>
        <taxon>Pentapetalae</taxon>
        <taxon>rosids</taxon>
        <taxon>malvids</taxon>
        <taxon>Malvales</taxon>
        <taxon>Malvaceae</taxon>
        <taxon>Malvoideae</taxon>
        <taxon>Gossypium</taxon>
    </lineage>
</organism>
<dbReference type="Pfam" id="PF13857">
    <property type="entry name" value="Ank_5"/>
    <property type="match status" value="1"/>
</dbReference>
<dbReference type="Gene3D" id="1.10.220.150">
    <property type="entry name" value="Arf GTPase activating protein"/>
    <property type="match status" value="1"/>
</dbReference>
<sequence length="163" mass="17835">MILDAETLGHVGGIRQLRSLTLDFKVWEPSILALFQSLGNIYMNSISEELLHSGHTRTTMPLGSPKFDGPKKIRSIKLSQDDQISLKELFIHAKYEVKACVPKYGANINASDSSGRTPLHLCILSEKYAMAKLLLTRGADPNVVAEEGNTTLQLALASGINDN</sequence>